<dbReference type="PANTHER" id="PTHR11571:SF230">
    <property type="entry name" value="GLUTATHIONE TRANSFERASE"/>
    <property type="match status" value="1"/>
</dbReference>
<dbReference type="OrthoDB" id="195975at2759"/>
<dbReference type="AlphaFoldDB" id="A0A9W7G0E6"/>
<dbReference type="Gene3D" id="1.20.1050.10">
    <property type="match status" value="1"/>
</dbReference>
<organism evidence="3 4">
    <name type="scientific">Triparma columacea</name>
    <dbReference type="NCBI Taxonomy" id="722753"/>
    <lineage>
        <taxon>Eukaryota</taxon>
        <taxon>Sar</taxon>
        <taxon>Stramenopiles</taxon>
        <taxon>Ochrophyta</taxon>
        <taxon>Bolidophyceae</taxon>
        <taxon>Parmales</taxon>
        <taxon>Triparmaceae</taxon>
        <taxon>Triparma</taxon>
    </lineage>
</organism>
<sequence>MSSNQAITLTYFKGWGLAEQCRWVLASHPSSSSFENICLSTYDEFDSLLSSGELLFGQLPLLSIDGMKLVQSQTLVRYVAKRNDMQGGGIKGQARADMVAELVKDVRLGVVKWPFSEDKKEHLNTIVYPLLNRWLPVLERVLISGGGYASGEGSLCYADVLIGEVLQAYGEMFASLSGTFEDVFESEGGFVFEHLKKCHQEVVNIKGVKEYLESERRWPFPAEGDICDSYVENVKEVLGRNRGK</sequence>
<comment type="caution">
    <text evidence="3">The sequence shown here is derived from an EMBL/GenBank/DDBJ whole genome shotgun (WGS) entry which is preliminary data.</text>
</comment>
<reference evidence="4" key="1">
    <citation type="journal article" date="2023" name="Commun. Biol.">
        <title>Genome analysis of Parmales, the sister group of diatoms, reveals the evolutionary specialization of diatoms from phago-mixotrophs to photoautotrophs.</title>
        <authorList>
            <person name="Ban H."/>
            <person name="Sato S."/>
            <person name="Yoshikawa S."/>
            <person name="Yamada K."/>
            <person name="Nakamura Y."/>
            <person name="Ichinomiya M."/>
            <person name="Sato N."/>
            <person name="Blanc-Mathieu R."/>
            <person name="Endo H."/>
            <person name="Kuwata A."/>
            <person name="Ogata H."/>
        </authorList>
    </citation>
    <scope>NUCLEOTIDE SEQUENCE [LARGE SCALE GENOMIC DNA]</scope>
</reference>
<dbReference type="PROSITE" id="PS50405">
    <property type="entry name" value="GST_CTER"/>
    <property type="match status" value="1"/>
</dbReference>
<dbReference type="InterPro" id="IPR036249">
    <property type="entry name" value="Thioredoxin-like_sf"/>
</dbReference>
<dbReference type="InterPro" id="IPR010987">
    <property type="entry name" value="Glutathione-S-Trfase_C-like"/>
</dbReference>
<dbReference type="InterPro" id="IPR036282">
    <property type="entry name" value="Glutathione-S-Trfase_C_sf"/>
</dbReference>
<dbReference type="Pfam" id="PF02798">
    <property type="entry name" value="GST_N"/>
    <property type="match status" value="1"/>
</dbReference>
<gene>
    <name evidence="3" type="ORF">TrCOL_g4602</name>
</gene>
<dbReference type="Gene3D" id="3.40.30.10">
    <property type="entry name" value="Glutaredoxin"/>
    <property type="match status" value="1"/>
</dbReference>
<dbReference type="Pfam" id="PF14497">
    <property type="entry name" value="GST_C_3"/>
    <property type="match status" value="1"/>
</dbReference>
<proteinExistence type="predicted"/>
<evidence type="ECO:0000259" key="2">
    <source>
        <dbReference type="PROSITE" id="PS50405"/>
    </source>
</evidence>
<name>A0A9W7G0E6_9STRA</name>
<dbReference type="InterPro" id="IPR004045">
    <property type="entry name" value="Glutathione_S-Trfase_N"/>
</dbReference>
<feature type="domain" description="GST N-terminal" evidence="1">
    <location>
        <begin position="5"/>
        <end position="87"/>
    </location>
</feature>
<dbReference type="InterPro" id="IPR004046">
    <property type="entry name" value="GST_C"/>
</dbReference>
<dbReference type="GO" id="GO:0006749">
    <property type="term" value="P:glutathione metabolic process"/>
    <property type="evidence" value="ECO:0007669"/>
    <property type="project" value="TreeGrafter"/>
</dbReference>
<dbReference type="PROSITE" id="PS50404">
    <property type="entry name" value="GST_NTER"/>
    <property type="match status" value="1"/>
</dbReference>
<keyword evidence="4" id="KW-1185">Reference proteome</keyword>
<evidence type="ECO:0000259" key="1">
    <source>
        <dbReference type="PROSITE" id="PS50404"/>
    </source>
</evidence>
<dbReference type="Proteomes" id="UP001165065">
    <property type="component" value="Unassembled WGS sequence"/>
</dbReference>
<dbReference type="InterPro" id="IPR050213">
    <property type="entry name" value="GST_superfamily"/>
</dbReference>
<evidence type="ECO:0000313" key="3">
    <source>
        <dbReference type="EMBL" id="GMI25979.1"/>
    </source>
</evidence>
<evidence type="ECO:0000313" key="4">
    <source>
        <dbReference type="Proteomes" id="UP001165065"/>
    </source>
</evidence>
<protein>
    <recommendedName>
        <fullName evidence="5">Glutathione transferase</fullName>
    </recommendedName>
</protein>
<dbReference type="SUPFAM" id="SSF52833">
    <property type="entry name" value="Thioredoxin-like"/>
    <property type="match status" value="1"/>
</dbReference>
<accession>A0A9W7G0E6</accession>
<dbReference type="EMBL" id="BRYA01000621">
    <property type="protein sequence ID" value="GMI25979.1"/>
    <property type="molecule type" value="Genomic_DNA"/>
</dbReference>
<evidence type="ECO:0008006" key="5">
    <source>
        <dbReference type="Google" id="ProtNLM"/>
    </source>
</evidence>
<dbReference type="CDD" id="cd03039">
    <property type="entry name" value="GST_N_Sigma_like"/>
    <property type="match status" value="1"/>
</dbReference>
<feature type="domain" description="GST C-terminal" evidence="2">
    <location>
        <begin position="89"/>
        <end position="220"/>
    </location>
</feature>
<dbReference type="SUPFAM" id="SSF47616">
    <property type="entry name" value="GST C-terminal domain-like"/>
    <property type="match status" value="1"/>
</dbReference>
<dbReference type="GO" id="GO:0004364">
    <property type="term" value="F:glutathione transferase activity"/>
    <property type="evidence" value="ECO:0007669"/>
    <property type="project" value="TreeGrafter"/>
</dbReference>
<dbReference type="PANTHER" id="PTHR11571">
    <property type="entry name" value="GLUTATHIONE S-TRANSFERASE"/>
    <property type="match status" value="1"/>
</dbReference>